<name>A0A2R5EIA9_9BACL</name>
<sequence length="64" mass="7119">MDKSILVPDDTSAAGHAANLIPEGDTKPYAHVFNNKYYMIYSGKVKEDCADSRIVFVFQNPIDP</sequence>
<protein>
    <submittedName>
        <fullName evidence="1">Uncharacterized protein</fullName>
    </submittedName>
</protein>
<keyword evidence="2" id="KW-1185">Reference proteome</keyword>
<accession>A0A2R5EIA9</accession>
<comment type="caution">
    <text evidence="1">The sequence shown here is derived from an EMBL/GenBank/DDBJ whole genome shotgun (WGS) entry which is preliminary data.</text>
</comment>
<gene>
    <name evidence="1" type="ORF">PAT3040_00855</name>
</gene>
<reference evidence="1 2" key="1">
    <citation type="submission" date="2017-08" db="EMBL/GenBank/DDBJ databases">
        <title>Substantial Increase in Enzyme Production by Combined Drug-Resistance Mutations in Paenibacillus agaridevorans.</title>
        <authorList>
            <person name="Tanaka Y."/>
            <person name="Funane K."/>
            <person name="Hosaka T."/>
            <person name="Shiwa Y."/>
            <person name="Fujita N."/>
            <person name="Miyazaki T."/>
            <person name="Yoshikawa H."/>
            <person name="Murakami K."/>
            <person name="Kasahara K."/>
            <person name="Inaoka T."/>
            <person name="Hiraga Y."/>
            <person name="Ochi K."/>
        </authorList>
    </citation>
    <scope>NUCLEOTIDE SEQUENCE [LARGE SCALE GENOMIC DNA]</scope>
    <source>
        <strain evidence="1 2">T-3040</strain>
    </source>
</reference>
<dbReference type="Proteomes" id="UP000245202">
    <property type="component" value="Unassembled WGS sequence"/>
</dbReference>
<dbReference type="AlphaFoldDB" id="A0A2R5EIA9"/>
<proteinExistence type="predicted"/>
<organism evidence="1 2">
    <name type="scientific">Paenibacillus agaridevorans</name>
    <dbReference type="NCBI Taxonomy" id="171404"/>
    <lineage>
        <taxon>Bacteria</taxon>
        <taxon>Bacillati</taxon>
        <taxon>Bacillota</taxon>
        <taxon>Bacilli</taxon>
        <taxon>Bacillales</taxon>
        <taxon>Paenibacillaceae</taxon>
        <taxon>Paenibacillus</taxon>
    </lineage>
</organism>
<dbReference type="EMBL" id="BDQX01000041">
    <property type="protein sequence ID" value="GBG06330.1"/>
    <property type="molecule type" value="Genomic_DNA"/>
</dbReference>
<evidence type="ECO:0000313" key="2">
    <source>
        <dbReference type="Proteomes" id="UP000245202"/>
    </source>
</evidence>
<evidence type="ECO:0000313" key="1">
    <source>
        <dbReference type="EMBL" id="GBG06330.1"/>
    </source>
</evidence>